<feature type="compositionally biased region" description="Polar residues" evidence="1">
    <location>
        <begin position="30"/>
        <end position="52"/>
    </location>
</feature>
<name>A0AAW1RYI8_9CHLO</name>
<gene>
    <name evidence="2" type="ORF">WJX74_003571</name>
</gene>
<evidence type="ECO:0000256" key="1">
    <source>
        <dbReference type="SAM" id="MobiDB-lite"/>
    </source>
</evidence>
<comment type="caution">
    <text evidence="2">The sequence shown here is derived from an EMBL/GenBank/DDBJ whole genome shotgun (WGS) entry which is preliminary data.</text>
</comment>
<dbReference type="Proteomes" id="UP001438707">
    <property type="component" value="Unassembled WGS sequence"/>
</dbReference>
<accession>A0AAW1RYI8</accession>
<proteinExistence type="predicted"/>
<organism evidence="2 3">
    <name type="scientific">Apatococcus lobatus</name>
    <dbReference type="NCBI Taxonomy" id="904363"/>
    <lineage>
        <taxon>Eukaryota</taxon>
        <taxon>Viridiplantae</taxon>
        <taxon>Chlorophyta</taxon>
        <taxon>core chlorophytes</taxon>
        <taxon>Trebouxiophyceae</taxon>
        <taxon>Chlorellales</taxon>
        <taxon>Chlorellaceae</taxon>
        <taxon>Apatococcus</taxon>
    </lineage>
</organism>
<keyword evidence="3" id="KW-1185">Reference proteome</keyword>
<dbReference type="EMBL" id="JALJOS010000005">
    <property type="protein sequence ID" value="KAK9838804.1"/>
    <property type="molecule type" value="Genomic_DNA"/>
</dbReference>
<protein>
    <submittedName>
        <fullName evidence="2">Uncharacterized protein</fullName>
    </submittedName>
</protein>
<evidence type="ECO:0000313" key="3">
    <source>
        <dbReference type="Proteomes" id="UP001438707"/>
    </source>
</evidence>
<evidence type="ECO:0000313" key="2">
    <source>
        <dbReference type="EMBL" id="KAK9838804.1"/>
    </source>
</evidence>
<feature type="region of interest" description="Disordered" evidence="1">
    <location>
        <begin position="30"/>
        <end position="66"/>
    </location>
</feature>
<feature type="region of interest" description="Disordered" evidence="1">
    <location>
        <begin position="84"/>
        <end position="121"/>
    </location>
</feature>
<sequence length="238" mass="25239">MATAAATPALMSASAILAFYHIAVPYSPHPSDTTATARTSPALPRQSSAKSLSPNSPHTAAPAAAGTATSIHCPAAVLSIHTAHLGSPSGNPRPLINITRKEGQRSAPSRTKHVRSPLKPSARSMTPLWHWPQSNLPAFRAGQALHRQALLLLSGFQKGIQSGPKRFFVASPDKCARPPCMEINVCAIEAYSHSVSPSEGEASQRLVFPSANSACGTVEQAHFQQTLIVQKHQHLLCM</sequence>
<reference evidence="2 3" key="1">
    <citation type="journal article" date="2024" name="Nat. Commun.">
        <title>Phylogenomics reveals the evolutionary origins of lichenization in chlorophyte algae.</title>
        <authorList>
            <person name="Puginier C."/>
            <person name="Libourel C."/>
            <person name="Otte J."/>
            <person name="Skaloud P."/>
            <person name="Haon M."/>
            <person name="Grisel S."/>
            <person name="Petersen M."/>
            <person name="Berrin J.G."/>
            <person name="Delaux P.M."/>
            <person name="Dal Grande F."/>
            <person name="Keller J."/>
        </authorList>
    </citation>
    <scope>NUCLEOTIDE SEQUENCE [LARGE SCALE GENOMIC DNA]</scope>
    <source>
        <strain evidence="2 3">SAG 2145</strain>
    </source>
</reference>
<dbReference type="AlphaFoldDB" id="A0AAW1RYI8"/>
<feature type="compositionally biased region" description="Low complexity" evidence="1">
    <location>
        <begin position="53"/>
        <end position="66"/>
    </location>
</feature>